<organism evidence="2 3">
    <name type="scientific">Actinomadura chibensis</name>
    <dbReference type="NCBI Taxonomy" id="392828"/>
    <lineage>
        <taxon>Bacteria</taxon>
        <taxon>Bacillati</taxon>
        <taxon>Actinomycetota</taxon>
        <taxon>Actinomycetes</taxon>
        <taxon>Streptosporangiales</taxon>
        <taxon>Thermomonosporaceae</taxon>
        <taxon>Actinomadura</taxon>
    </lineage>
</organism>
<dbReference type="Proteomes" id="UP000323380">
    <property type="component" value="Unassembled WGS sequence"/>
</dbReference>
<dbReference type="NCBIfam" id="NF033521">
    <property type="entry name" value="lasso_leader_L3"/>
    <property type="match status" value="1"/>
</dbReference>
<evidence type="ECO:0000256" key="1">
    <source>
        <dbReference type="SAM" id="MobiDB-lite"/>
    </source>
</evidence>
<feature type="compositionally biased region" description="Polar residues" evidence="1">
    <location>
        <begin position="1"/>
        <end position="15"/>
    </location>
</feature>
<evidence type="ECO:0000313" key="3">
    <source>
        <dbReference type="Proteomes" id="UP000323380"/>
    </source>
</evidence>
<comment type="caution">
    <text evidence="2">The sequence shown here is derived from an EMBL/GenBank/DDBJ whole genome shotgun (WGS) entry which is preliminary data.</text>
</comment>
<keyword evidence="3" id="KW-1185">Reference proteome</keyword>
<proteinExistence type="predicted"/>
<evidence type="ECO:0000313" key="2">
    <source>
        <dbReference type="EMBL" id="TYB44223.1"/>
    </source>
</evidence>
<sequence>MSANARNAMTISSRSGDALSGRTDQGADHPAGPLPKITESRYEPPAVLDVGTIRDLVKGSSASGASDANSQYYW</sequence>
<feature type="region of interest" description="Disordered" evidence="1">
    <location>
        <begin position="1"/>
        <end position="45"/>
    </location>
</feature>
<gene>
    <name evidence="2" type="ORF">FXF69_25065</name>
</gene>
<reference evidence="2 3" key="1">
    <citation type="submission" date="2019-08" db="EMBL/GenBank/DDBJ databases">
        <title>Actinomadura sp. nov. CYP1-5 isolated from mountain soil.</title>
        <authorList>
            <person name="Songsumanus A."/>
            <person name="Kuncharoen N."/>
            <person name="Kudo T."/>
            <person name="Yuki M."/>
            <person name="Igarashi Y."/>
            <person name="Tanasupawat S."/>
        </authorList>
    </citation>
    <scope>NUCLEOTIDE SEQUENCE [LARGE SCALE GENOMIC DNA]</scope>
    <source>
        <strain evidence="2 3">JCM 14158</strain>
    </source>
</reference>
<dbReference type="EMBL" id="VSFG01000005">
    <property type="protein sequence ID" value="TYB44223.1"/>
    <property type="molecule type" value="Genomic_DNA"/>
</dbReference>
<dbReference type="AlphaFoldDB" id="A0A5D0NIK1"/>
<protein>
    <submittedName>
        <fullName evidence="2">Lasso RiPP family leader peptide-containing protein</fullName>
    </submittedName>
</protein>
<accession>A0A5D0NIK1</accession>
<name>A0A5D0NIK1_9ACTN</name>
<dbReference type="STRING" id="1220554.GCA_001552135_07000"/>